<gene>
    <name evidence="2" type="ORF">MM213_17380</name>
</gene>
<sequence>MKKKTIILYCFCFLGLFGMTEKVQAQDAEVVQLLLNVEKLEQLRGIYSNMLNGYQILTQGYNSIRDLSQGNFTLHKVFMDGLAQVNPNVRNYNRVGEIVRLQGLIMQNYRRTFRQFTESGVYSMQELDYLSAVYQNLFKLSLRNLDEVILLITSGSLTMSDKERIQSIDRIHSETDSMFRFLLTFNKDVKLLGHRRVKQKAEVATLNQINR</sequence>
<evidence type="ECO:0000313" key="3">
    <source>
        <dbReference type="Proteomes" id="UP001165430"/>
    </source>
</evidence>
<protein>
    <submittedName>
        <fullName evidence="2">TerB family tellurite resistance protein</fullName>
    </submittedName>
</protein>
<keyword evidence="1" id="KW-0732">Signal</keyword>
<feature type="signal peptide" evidence="1">
    <location>
        <begin position="1"/>
        <end position="25"/>
    </location>
</feature>
<name>A0ABS9VFQ9_9BACT</name>
<organism evidence="2 3">
    <name type="scientific">Belliella alkalica</name>
    <dbReference type="NCBI Taxonomy" id="1730871"/>
    <lineage>
        <taxon>Bacteria</taxon>
        <taxon>Pseudomonadati</taxon>
        <taxon>Bacteroidota</taxon>
        <taxon>Cytophagia</taxon>
        <taxon>Cytophagales</taxon>
        <taxon>Cyclobacteriaceae</taxon>
        <taxon>Belliella</taxon>
    </lineage>
</organism>
<comment type="caution">
    <text evidence="2">The sequence shown here is derived from an EMBL/GenBank/DDBJ whole genome shotgun (WGS) entry which is preliminary data.</text>
</comment>
<proteinExistence type="predicted"/>
<keyword evidence="3" id="KW-1185">Reference proteome</keyword>
<dbReference type="RefSeq" id="WP_241414167.1">
    <property type="nucleotide sequence ID" value="NZ_JAKZGO010000019.1"/>
</dbReference>
<dbReference type="EMBL" id="JAKZGO010000019">
    <property type="protein sequence ID" value="MCH7415276.1"/>
    <property type="molecule type" value="Genomic_DNA"/>
</dbReference>
<evidence type="ECO:0000313" key="2">
    <source>
        <dbReference type="EMBL" id="MCH7415276.1"/>
    </source>
</evidence>
<feature type="chain" id="PRO_5045995455" evidence="1">
    <location>
        <begin position="26"/>
        <end position="211"/>
    </location>
</feature>
<reference evidence="2" key="1">
    <citation type="submission" date="2022-03" db="EMBL/GenBank/DDBJ databases">
        <title>De novo assembled genomes of Belliella spp. (Cyclobacteriaceae) strains.</title>
        <authorList>
            <person name="Szabo A."/>
            <person name="Korponai K."/>
            <person name="Felfoldi T."/>
        </authorList>
    </citation>
    <scope>NUCLEOTIDE SEQUENCE</scope>
    <source>
        <strain evidence="2">DSM 111903</strain>
    </source>
</reference>
<evidence type="ECO:0000256" key="1">
    <source>
        <dbReference type="SAM" id="SignalP"/>
    </source>
</evidence>
<accession>A0ABS9VFQ9</accession>
<dbReference type="Proteomes" id="UP001165430">
    <property type="component" value="Unassembled WGS sequence"/>
</dbReference>